<dbReference type="NCBIfam" id="NF003991">
    <property type="entry name" value="PRK05472.1-5"/>
    <property type="match status" value="1"/>
</dbReference>
<dbReference type="AlphaFoldDB" id="M5J708"/>
<reference evidence="9 10" key="1">
    <citation type="journal article" date="2013" name="Genome Announc.">
        <title>Genome Sequence of Lactobacillus saerimneri 30a (Formerly Lactobacillus sp. Strain 30a), a Reference Lactic Acid Bacterium Strain Producing Biogenic Amines.</title>
        <authorList>
            <person name="Romano A."/>
            <person name="Trip H."/>
            <person name="Campbell-Sills H."/>
            <person name="Bouchez O."/>
            <person name="Sherman D."/>
            <person name="Lolkema J.S."/>
            <person name="Lucas P.M."/>
        </authorList>
    </citation>
    <scope>NUCLEOTIDE SEQUENCE [LARGE SCALE GENOMIC DNA]</scope>
    <source>
        <strain evidence="9 10">30a</strain>
    </source>
</reference>
<dbReference type="InterPro" id="IPR022876">
    <property type="entry name" value="Tscrpt_rep_Rex"/>
</dbReference>
<dbReference type="Pfam" id="PF06971">
    <property type="entry name" value="Put_DNA-bind_N"/>
    <property type="match status" value="1"/>
</dbReference>
<dbReference type="GO" id="GO:0003677">
    <property type="term" value="F:DNA binding"/>
    <property type="evidence" value="ECO:0007669"/>
    <property type="project" value="UniProtKB-UniRule"/>
</dbReference>
<feature type="DNA-binding region" description="H-T-H motif" evidence="7">
    <location>
        <begin position="16"/>
        <end position="55"/>
    </location>
</feature>
<dbReference type="GO" id="GO:0045892">
    <property type="term" value="P:negative regulation of DNA-templated transcription"/>
    <property type="evidence" value="ECO:0007669"/>
    <property type="project" value="InterPro"/>
</dbReference>
<evidence type="ECO:0000313" key="10">
    <source>
        <dbReference type="Proteomes" id="UP000011912"/>
    </source>
</evidence>
<evidence type="ECO:0000256" key="4">
    <source>
        <dbReference type="ARBA" id="ARBA00023027"/>
    </source>
</evidence>
<comment type="similarity">
    <text evidence="7">Belongs to the transcriptional regulatory Rex family.</text>
</comment>
<accession>M5J708</accession>
<dbReference type="InterPro" id="IPR036390">
    <property type="entry name" value="WH_DNA-bd_sf"/>
</dbReference>
<dbReference type="GO" id="GO:0051775">
    <property type="term" value="P:response to redox state"/>
    <property type="evidence" value="ECO:0007669"/>
    <property type="project" value="InterPro"/>
</dbReference>
<dbReference type="EMBL" id="ANAG01000011">
    <property type="protein sequence ID" value="EKW99202.1"/>
    <property type="molecule type" value="Genomic_DNA"/>
</dbReference>
<feature type="binding site" evidence="7">
    <location>
        <begin position="90"/>
        <end position="95"/>
    </location>
    <ligand>
        <name>NAD(+)</name>
        <dbReference type="ChEBI" id="CHEBI:57540"/>
    </ligand>
</feature>
<evidence type="ECO:0000256" key="2">
    <source>
        <dbReference type="ARBA" id="ARBA00022491"/>
    </source>
</evidence>
<dbReference type="InterPro" id="IPR009718">
    <property type="entry name" value="Rex_DNA-bd_C_dom"/>
</dbReference>
<comment type="subunit">
    <text evidence="7">Homodimer.</text>
</comment>
<protein>
    <recommendedName>
        <fullName evidence="7">Redox-sensing transcriptional repressor Rex</fullName>
    </recommendedName>
</protein>
<dbReference type="NCBIfam" id="NF003989">
    <property type="entry name" value="PRK05472.1-3"/>
    <property type="match status" value="1"/>
</dbReference>
<evidence type="ECO:0000256" key="6">
    <source>
        <dbReference type="ARBA" id="ARBA00023163"/>
    </source>
</evidence>
<keyword evidence="4 7" id="KW-0520">NAD</keyword>
<organism evidence="9 10">
    <name type="scientific">Ligilactobacillus saerimneri 30a</name>
    <dbReference type="NCBI Taxonomy" id="1227363"/>
    <lineage>
        <taxon>Bacteria</taxon>
        <taxon>Bacillati</taxon>
        <taxon>Bacillota</taxon>
        <taxon>Bacilli</taxon>
        <taxon>Lactobacillales</taxon>
        <taxon>Lactobacillaceae</taxon>
        <taxon>Ligilactobacillus</taxon>
    </lineage>
</organism>
<dbReference type="SUPFAM" id="SSF51735">
    <property type="entry name" value="NAD(P)-binding Rossmann-fold domains"/>
    <property type="match status" value="1"/>
</dbReference>
<dbReference type="Pfam" id="PF02629">
    <property type="entry name" value="CoA_binding"/>
    <property type="match status" value="1"/>
</dbReference>
<dbReference type="SMART" id="SM00881">
    <property type="entry name" value="CoA_binding"/>
    <property type="match status" value="1"/>
</dbReference>
<dbReference type="GO" id="GO:0003700">
    <property type="term" value="F:DNA-binding transcription factor activity"/>
    <property type="evidence" value="ECO:0007669"/>
    <property type="project" value="UniProtKB-UniRule"/>
</dbReference>
<dbReference type="NCBIfam" id="NF003996">
    <property type="entry name" value="PRK05472.2-5"/>
    <property type="match status" value="1"/>
</dbReference>
<evidence type="ECO:0000256" key="5">
    <source>
        <dbReference type="ARBA" id="ARBA00023125"/>
    </source>
</evidence>
<dbReference type="NCBIfam" id="NF003994">
    <property type="entry name" value="PRK05472.2-3"/>
    <property type="match status" value="1"/>
</dbReference>
<keyword evidence="3 7" id="KW-0805">Transcription regulation</keyword>
<sequence>MADMKIPRATAKRLPIYYQYLNILADAGQKRISSSEFAAGVKVDPRTIRRDFSHFGTLGKRGYGYDVADLLAFFKKILKQDQVTKVALVGVGNLGHALLNFNFHRDNNIAIRAAFDIDPAVVGTTIDDIRVYPLTELQNQLQKQAIKVVILTVPEAAAQTVTDQLIAAGVEGIMNFTPTRINVPATVIVQNVNLTSELQTLIYFLNHRTLDQQGTNKE</sequence>
<dbReference type="RefSeq" id="WP_009553173.1">
    <property type="nucleotide sequence ID" value="NZ_ANAG01000011.1"/>
</dbReference>
<feature type="domain" description="CoA-binding" evidence="8">
    <location>
        <begin position="79"/>
        <end position="180"/>
    </location>
</feature>
<keyword evidence="1 7" id="KW-0963">Cytoplasm</keyword>
<name>M5J708_9LACO</name>
<evidence type="ECO:0000259" key="8">
    <source>
        <dbReference type="SMART" id="SM00881"/>
    </source>
</evidence>
<dbReference type="InterPro" id="IPR058203">
    <property type="entry name" value="Rex_bacilli-type"/>
</dbReference>
<dbReference type="STRING" id="1227363.D271_03565"/>
<proteinExistence type="inferred from homology"/>
<keyword evidence="6 7" id="KW-0804">Transcription</keyword>
<dbReference type="Gene3D" id="1.10.10.10">
    <property type="entry name" value="Winged helix-like DNA-binding domain superfamily/Winged helix DNA-binding domain"/>
    <property type="match status" value="1"/>
</dbReference>
<dbReference type="PANTHER" id="PTHR35786:SF1">
    <property type="entry name" value="REDOX-SENSING TRANSCRIPTIONAL REPRESSOR REX 1"/>
    <property type="match status" value="1"/>
</dbReference>
<dbReference type="InterPro" id="IPR036291">
    <property type="entry name" value="NAD(P)-bd_dom_sf"/>
</dbReference>
<dbReference type="PANTHER" id="PTHR35786">
    <property type="entry name" value="REDOX-SENSING TRANSCRIPTIONAL REPRESSOR REX"/>
    <property type="match status" value="1"/>
</dbReference>
<keyword evidence="2 7" id="KW-0678">Repressor</keyword>
<keyword evidence="10" id="KW-1185">Reference proteome</keyword>
<evidence type="ECO:0000256" key="1">
    <source>
        <dbReference type="ARBA" id="ARBA00022490"/>
    </source>
</evidence>
<dbReference type="Proteomes" id="UP000011912">
    <property type="component" value="Unassembled WGS sequence"/>
</dbReference>
<dbReference type="Gene3D" id="3.40.50.720">
    <property type="entry name" value="NAD(P)-binding Rossmann-like Domain"/>
    <property type="match status" value="1"/>
</dbReference>
<evidence type="ECO:0000256" key="7">
    <source>
        <dbReference type="HAMAP-Rule" id="MF_01131"/>
    </source>
</evidence>
<evidence type="ECO:0000256" key="3">
    <source>
        <dbReference type="ARBA" id="ARBA00023015"/>
    </source>
</evidence>
<comment type="caution">
    <text evidence="9">The sequence shown here is derived from an EMBL/GenBank/DDBJ whole genome shotgun (WGS) entry which is preliminary data.</text>
</comment>
<gene>
    <name evidence="7" type="primary">rex</name>
    <name evidence="9" type="ORF">D271_03565</name>
</gene>
<dbReference type="NCBIfam" id="NF003995">
    <property type="entry name" value="PRK05472.2-4"/>
    <property type="match status" value="1"/>
</dbReference>
<evidence type="ECO:0000313" key="9">
    <source>
        <dbReference type="EMBL" id="EKW99202.1"/>
    </source>
</evidence>
<dbReference type="SUPFAM" id="SSF46785">
    <property type="entry name" value="Winged helix' DNA-binding domain"/>
    <property type="match status" value="1"/>
</dbReference>
<comment type="function">
    <text evidence="7">Modulates transcription in response to changes in cellular NADH/NAD(+) redox state.</text>
</comment>
<dbReference type="GO" id="GO:0005737">
    <property type="term" value="C:cytoplasm"/>
    <property type="evidence" value="ECO:0007669"/>
    <property type="project" value="UniProtKB-SubCell"/>
</dbReference>
<keyword evidence="5 7" id="KW-0238">DNA-binding</keyword>
<comment type="subcellular location">
    <subcellularLocation>
        <location evidence="7">Cytoplasm</location>
    </subcellularLocation>
</comment>
<dbReference type="InterPro" id="IPR036388">
    <property type="entry name" value="WH-like_DNA-bd_sf"/>
</dbReference>
<dbReference type="HAMAP" id="MF_01131">
    <property type="entry name" value="Rex"/>
    <property type="match status" value="1"/>
</dbReference>
<dbReference type="InterPro" id="IPR003781">
    <property type="entry name" value="CoA-bd"/>
</dbReference>
<dbReference type="PATRIC" id="fig|1227363.6.peg.698"/>